<comment type="pathway">
    <text evidence="2">Energy metabolism; oxidative phosphorylation.</text>
</comment>
<gene>
    <name evidence="14" type="ORF">CANARDRAFT_5036</name>
</gene>
<keyword evidence="8" id="KW-0496">Mitochondrion</keyword>
<evidence type="ECO:0000256" key="6">
    <source>
        <dbReference type="ARBA" id="ARBA00022946"/>
    </source>
</evidence>
<organism evidence="14 15">
    <name type="scientific">[Candida] arabinofermentans NRRL YB-2248</name>
    <dbReference type="NCBI Taxonomy" id="983967"/>
    <lineage>
        <taxon>Eukaryota</taxon>
        <taxon>Fungi</taxon>
        <taxon>Dikarya</taxon>
        <taxon>Ascomycota</taxon>
        <taxon>Saccharomycotina</taxon>
        <taxon>Pichiomycetes</taxon>
        <taxon>Pichiales</taxon>
        <taxon>Pichiaceae</taxon>
        <taxon>Ogataea</taxon>
        <taxon>Ogataea/Candida clade</taxon>
    </lineage>
</organism>
<comment type="subcellular location">
    <subcellularLocation>
        <location evidence="1">Mitochondrion inner membrane</location>
        <topology evidence="1">Single-pass membrane protein</topology>
    </subcellularLocation>
</comment>
<evidence type="ECO:0000256" key="13">
    <source>
        <dbReference type="SAM" id="Phobius"/>
    </source>
</evidence>
<dbReference type="PANTHER" id="PTHR11504">
    <property type="entry name" value="CYTOCHROME C OXIDASE POLYPEPTIDE VIA"/>
    <property type="match status" value="1"/>
</dbReference>
<dbReference type="PANTHER" id="PTHR11504:SF0">
    <property type="entry name" value="CYTOCHROME C OXIDASE SUBUNIT"/>
    <property type="match status" value="1"/>
</dbReference>
<feature type="transmembrane region" description="Helical" evidence="13">
    <location>
        <begin position="70"/>
        <end position="89"/>
    </location>
</feature>
<accession>A0A1E4T7M8</accession>
<dbReference type="InterPro" id="IPR036418">
    <property type="entry name" value="Cyt_c_oxidase_su6a_sf"/>
</dbReference>
<dbReference type="Proteomes" id="UP000094801">
    <property type="component" value="Unassembled WGS sequence"/>
</dbReference>
<evidence type="ECO:0000256" key="7">
    <source>
        <dbReference type="ARBA" id="ARBA00022989"/>
    </source>
</evidence>
<evidence type="ECO:0000256" key="4">
    <source>
        <dbReference type="ARBA" id="ARBA00022692"/>
    </source>
</evidence>
<keyword evidence="5" id="KW-0999">Mitochondrion inner membrane</keyword>
<evidence type="ECO:0000256" key="1">
    <source>
        <dbReference type="ARBA" id="ARBA00004434"/>
    </source>
</evidence>
<proteinExistence type="inferred from homology"/>
<evidence type="ECO:0000256" key="9">
    <source>
        <dbReference type="ARBA" id="ARBA00023136"/>
    </source>
</evidence>
<keyword evidence="15" id="KW-1185">Reference proteome</keyword>
<dbReference type="EMBL" id="KV453847">
    <property type="protein sequence ID" value="ODV87721.1"/>
    <property type="molecule type" value="Genomic_DNA"/>
</dbReference>
<evidence type="ECO:0000256" key="10">
    <source>
        <dbReference type="ARBA" id="ARBA00070930"/>
    </source>
</evidence>
<evidence type="ECO:0000256" key="3">
    <source>
        <dbReference type="ARBA" id="ARBA00005553"/>
    </source>
</evidence>
<evidence type="ECO:0000256" key="5">
    <source>
        <dbReference type="ARBA" id="ARBA00022792"/>
    </source>
</evidence>
<dbReference type="InterPro" id="IPR001349">
    <property type="entry name" value="Cyt_c_oxidase_su6a"/>
</dbReference>
<evidence type="ECO:0000256" key="12">
    <source>
        <dbReference type="RuleBase" id="RU004396"/>
    </source>
</evidence>
<reference evidence="15" key="1">
    <citation type="submission" date="2016-04" db="EMBL/GenBank/DDBJ databases">
        <title>Comparative genomics of biotechnologically important yeasts.</title>
        <authorList>
            <consortium name="DOE Joint Genome Institute"/>
            <person name="Riley R."/>
            <person name="Haridas S."/>
            <person name="Wolfe K.H."/>
            <person name="Lopes M.R."/>
            <person name="Hittinger C.T."/>
            <person name="Goker M."/>
            <person name="Salamov A."/>
            <person name="Wisecaver J."/>
            <person name="Long T.M."/>
            <person name="Aerts A.L."/>
            <person name="Barry K."/>
            <person name="Choi C."/>
            <person name="Clum A."/>
            <person name="Coughlan A.Y."/>
            <person name="Deshpande S."/>
            <person name="Douglass A.P."/>
            <person name="Hanson S.J."/>
            <person name="Klenk H.-P."/>
            <person name="Labutti K."/>
            <person name="Lapidus A."/>
            <person name="Lindquist E."/>
            <person name="Lipzen A."/>
            <person name="Meier-Kolthoff J.P."/>
            <person name="Ohm R.A."/>
            <person name="Otillar R.P."/>
            <person name="Pangilinan J."/>
            <person name="Peng Y."/>
            <person name="Rokas A."/>
            <person name="Rosa C.A."/>
            <person name="Scheuner C."/>
            <person name="Sibirny A.A."/>
            <person name="Slot J.C."/>
            <person name="Stielow J.B."/>
            <person name="Sun H."/>
            <person name="Kurtzman C.P."/>
            <person name="Blackwell M."/>
            <person name="Grigoriev I.V."/>
            <person name="Jeffries T.W."/>
        </authorList>
    </citation>
    <scope>NUCLEOTIDE SEQUENCE [LARGE SCALE GENOMIC DNA]</scope>
    <source>
        <strain evidence="15">NRRL YB-2248</strain>
    </source>
</reference>
<evidence type="ECO:0000256" key="11">
    <source>
        <dbReference type="ARBA" id="ARBA00082360"/>
    </source>
</evidence>
<evidence type="ECO:0000256" key="8">
    <source>
        <dbReference type="ARBA" id="ARBA00023128"/>
    </source>
</evidence>
<keyword evidence="9 13" id="KW-0472">Membrane</keyword>
<sequence length="144" mass="16745">MLRQFSRRQLQFVGRRFNSHAASHQDAAHLAKLEGPAFKPADPAKKKAFLEHQEAVHHHAKGTTAMWKKVTYFVAAPAILLAAVNTYFVEAEHAEHRKHTRHLTDEEWPAAYPYQNVRKVDFFWGDGDKTLFWNPDVNRHVKDY</sequence>
<dbReference type="STRING" id="983967.A0A1E4T7M8"/>
<evidence type="ECO:0000313" key="15">
    <source>
        <dbReference type="Proteomes" id="UP000094801"/>
    </source>
</evidence>
<dbReference type="GO" id="GO:0006123">
    <property type="term" value="P:mitochondrial electron transport, cytochrome c to oxygen"/>
    <property type="evidence" value="ECO:0007669"/>
    <property type="project" value="TreeGrafter"/>
</dbReference>
<dbReference type="FunFam" id="4.10.95.10:FF:000001">
    <property type="entry name" value="Cytochrome c oxidase subunit 6A, mitochondrial"/>
    <property type="match status" value="1"/>
</dbReference>
<dbReference type="AlphaFoldDB" id="A0A1E4T7M8"/>
<dbReference type="SUPFAM" id="SSF81411">
    <property type="entry name" value="Mitochondrial cytochrome c oxidase subunit VIa"/>
    <property type="match status" value="1"/>
</dbReference>
<dbReference type="OrthoDB" id="5947505at2759"/>
<comment type="similarity">
    <text evidence="3 12">Belongs to the cytochrome c oxidase subunit 6A family.</text>
</comment>
<evidence type="ECO:0000313" key="14">
    <source>
        <dbReference type="EMBL" id="ODV87721.1"/>
    </source>
</evidence>
<keyword evidence="6" id="KW-0809">Transit peptide</keyword>
<dbReference type="Pfam" id="PF02046">
    <property type="entry name" value="COX6A"/>
    <property type="match status" value="1"/>
</dbReference>
<evidence type="ECO:0000256" key="2">
    <source>
        <dbReference type="ARBA" id="ARBA00004673"/>
    </source>
</evidence>
<dbReference type="GO" id="GO:0005743">
    <property type="term" value="C:mitochondrial inner membrane"/>
    <property type="evidence" value="ECO:0007669"/>
    <property type="project" value="UniProtKB-SubCell"/>
</dbReference>
<dbReference type="GO" id="GO:0030234">
    <property type="term" value="F:enzyme regulator activity"/>
    <property type="evidence" value="ECO:0007669"/>
    <property type="project" value="TreeGrafter"/>
</dbReference>
<protein>
    <recommendedName>
        <fullName evidence="10">Cytochrome c oxidase subunit 13, mitochondrial</fullName>
    </recommendedName>
    <alternativeName>
        <fullName evidence="11">Cytochrome c oxidase polypeptide VIa</fullName>
    </alternativeName>
</protein>
<dbReference type="Gene3D" id="4.10.95.10">
    <property type="entry name" value="Cytochrome c oxidase, subunit VIa"/>
    <property type="match status" value="1"/>
</dbReference>
<name>A0A1E4T7M8_9ASCO</name>
<keyword evidence="7 13" id="KW-1133">Transmembrane helix</keyword>
<keyword evidence="4 13" id="KW-0812">Transmembrane</keyword>